<keyword evidence="1 4" id="KW-0597">Phosphoprotein</keyword>
<reference evidence="6 7" key="1">
    <citation type="submission" date="2023-10" db="EMBL/GenBank/DDBJ databases">
        <title>Novel methanotroph of the genus Methylocapsa from a subarctic wetland.</title>
        <authorList>
            <person name="Belova S.E."/>
            <person name="Oshkin I.Y."/>
            <person name="Miroshnikov K."/>
            <person name="Dedysh S.N."/>
        </authorList>
    </citation>
    <scope>NUCLEOTIDE SEQUENCE [LARGE SCALE GENOMIC DNA]</scope>
    <source>
        <strain evidence="6 7">RX1</strain>
    </source>
</reference>
<evidence type="ECO:0000256" key="1">
    <source>
        <dbReference type="ARBA" id="ARBA00022553"/>
    </source>
</evidence>
<accession>A0ABZ0HS59</accession>
<dbReference type="Proteomes" id="UP001626536">
    <property type="component" value="Chromosome"/>
</dbReference>
<feature type="modified residue" description="4-aspartylphosphate" evidence="4">
    <location>
        <position position="53"/>
    </location>
</feature>
<dbReference type="SMART" id="SM00448">
    <property type="entry name" value="REC"/>
    <property type="match status" value="1"/>
</dbReference>
<dbReference type="Gene3D" id="3.40.50.2300">
    <property type="match status" value="1"/>
</dbReference>
<dbReference type="EMBL" id="CP136862">
    <property type="protein sequence ID" value="WOJ89755.1"/>
    <property type="molecule type" value="Genomic_DNA"/>
</dbReference>
<dbReference type="Pfam" id="PF00072">
    <property type="entry name" value="Response_reg"/>
    <property type="match status" value="1"/>
</dbReference>
<keyword evidence="7" id="KW-1185">Reference proteome</keyword>
<sequence length="126" mass="13924">MPVVLVVEDEPFVRMMGADVLEHAGFGVIEACNADEALRVLEVRPDVRVVFTDVEMPGSLDGLALARRVHDCWPRIGVVVTSGRGHVDEESMPNDDPFVSKPYAPKVLVLRIEEAMQRGRSDNDDP</sequence>
<protein>
    <submittedName>
        <fullName evidence="6">Response regulator</fullName>
    </submittedName>
</protein>
<keyword evidence="3" id="KW-0804">Transcription</keyword>
<evidence type="ECO:0000256" key="2">
    <source>
        <dbReference type="ARBA" id="ARBA00023015"/>
    </source>
</evidence>
<dbReference type="InterPro" id="IPR011006">
    <property type="entry name" value="CheY-like_superfamily"/>
</dbReference>
<dbReference type="PROSITE" id="PS50110">
    <property type="entry name" value="RESPONSE_REGULATORY"/>
    <property type="match status" value="1"/>
</dbReference>
<evidence type="ECO:0000313" key="6">
    <source>
        <dbReference type="EMBL" id="WOJ89755.1"/>
    </source>
</evidence>
<dbReference type="InterPro" id="IPR050595">
    <property type="entry name" value="Bact_response_regulator"/>
</dbReference>
<evidence type="ECO:0000259" key="5">
    <source>
        <dbReference type="PROSITE" id="PS50110"/>
    </source>
</evidence>
<proteinExistence type="predicted"/>
<feature type="domain" description="Response regulatory" evidence="5">
    <location>
        <begin position="3"/>
        <end position="116"/>
    </location>
</feature>
<evidence type="ECO:0000256" key="4">
    <source>
        <dbReference type="PROSITE-ProRule" id="PRU00169"/>
    </source>
</evidence>
<keyword evidence="2" id="KW-0805">Transcription regulation</keyword>
<evidence type="ECO:0000313" key="7">
    <source>
        <dbReference type="Proteomes" id="UP001626536"/>
    </source>
</evidence>
<dbReference type="PANTHER" id="PTHR44591:SF3">
    <property type="entry name" value="RESPONSE REGULATORY DOMAIN-CONTAINING PROTEIN"/>
    <property type="match status" value="1"/>
</dbReference>
<name>A0ABZ0HS59_9HYPH</name>
<dbReference type="SUPFAM" id="SSF52172">
    <property type="entry name" value="CheY-like"/>
    <property type="match status" value="1"/>
</dbReference>
<evidence type="ECO:0000256" key="3">
    <source>
        <dbReference type="ARBA" id="ARBA00023163"/>
    </source>
</evidence>
<organism evidence="6 7">
    <name type="scientific">Methylocapsa polymorpha</name>
    <dbReference type="NCBI Taxonomy" id="3080828"/>
    <lineage>
        <taxon>Bacteria</taxon>
        <taxon>Pseudomonadati</taxon>
        <taxon>Pseudomonadota</taxon>
        <taxon>Alphaproteobacteria</taxon>
        <taxon>Hyphomicrobiales</taxon>
        <taxon>Beijerinckiaceae</taxon>
        <taxon>Methylocapsa</taxon>
    </lineage>
</organism>
<dbReference type="InterPro" id="IPR001789">
    <property type="entry name" value="Sig_transdc_resp-reg_receiver"/>
</dbReference>
<dbReference type="PANTHER" id="PTHR44591">
    <property type="entry name" value="STRESS RESPONSE REGULATOR PROTEIN 1"/>
    <property type="match status" value="1"/>
</dbReference>
<gene>
    <name evidence="6" type="ORF">RZS28_00095</name>
</gene>
<dbReference type="RefSeq" id="WP_407339201.1">
    <property type="nucleotide sequence ID" value="NZ_CP136862.1"/>
</dbReference>